<organism evidence="9 10">
    <name type="scientific">Batillaria attramentaria</name>
    <dbReference type="NCBI Taxonomy" id="370345"/>
    <lineage>
        <taxon>Eukaryota</taxon>
        <taxon>Metazoa</taxon>
        <taxon>Spiralia</taxon>
        <taxon>Lophotrochozoa</taxon>
        <taxon>Mollusca</taxon>
        <taxon>Gastropoda</taxon>
        <taxon>Caenogastropoda</taxon>
        <taxon>Sorbeoconcha</taxon>
        <taxon>Cerithioidea</taxon>
        <taxon>Batillariidae</taxon>
        <taxon>Batillaria</taxon>
    </lineage>
</organism>
<evidence type="ECO:0000313" key="10">
    <source>
        <dbReference type="Proteomes" id="UP001519460"/>
    </source>
</evidence>
<dbReference type="PROSITE" id="PS50262">
    <property type="entry name" value="G_PROTEIN_RECEP_F1_2"/>
    <property type="match status" value="1"/>
</dbReference>
<feature type="transmembrane region" description="Helical" evidence="7">
    <location>
        <begin position="35"/>
        <end position="54"/>
    </location>
</feature>
<comment type="caution">
    <text evidence="9">The sequence shown here is derived from an EMBL/GenBank/DDBJ whole genome shotgun (WGS) entry which is preliminary data.</text>
</comment>
<protein>
    <recommendedName>
        <fullName evidence="8">G-protein coupled receptors family 1 profile domain-containing protein</fullName>
    </recommendedName>
</protein>
<dbReference type="EMBL" id="JACVVK020000366">
    <property type="protein sequence ID" value="KAK7476752.1"/>
    <property type="molecule type" value="Genomic_DNA"/>
</dbReference>
<dbReference type="SUPFAM" id="SSF81321">
    <property type="entry name" value="Family A G protein-coupled receptor-like"/>
    <property type="match status" value="1"/>
</dbReference>
<dbReference type="InterPro" id="IPR017452">
    <property type="entry name" value="GPCR_Rhodpsn_7TM"/>
</dbReference>
<keyword evidence="5 7" id="KW-0472">Membrane</keyword>
<dbReference type="AlphaFoldDB" id="A0ABD0JPH9"/>
<accession>A0ABD0JPH9</accession>
<keyword evidence="6" id="KW-0675">Receptor</keyword>
<feature type="transmembrane region" description="Helical" evidence="7">
    <location>
        <begin position="83"/>
        <end position="112"/>
    </location>
</feature>
<feature type="transmembrane region" description="Helical" evidence="7">
    <location>
        <begin position="133"/>
        <end position="154"/>
    </location>
</feature>
<keyword evidence="4 7" id="KW-1133">Transmembrane helix</keyword>
<keyword evidence="2" id="KW-1003">Cell membrane</keyword>
<dbReference type="GO" id="GO:0005886">
    <property type="term" value="C:plasma membrane"/>
    <property type="evidence" value="ECO:0007669"/>
    <property type="project" value="UniProtKB-SubCell"/>
</dbReference>
<evidence type="ECO:0000256" key="2">
    <source>
        <dbReference type="ARBA" id="ARBA00022475"/>
    </source>
</evidence>
<evidence type="ECO:0000256" key="5">
    <source>
        <dbReference type="ARBA" id="ARBA00023136"/>
    </source>
</evidence>
<evidence type="ECO:0000256" key="7">
    <source>
        <dbReference type="SAM" id="Phobius"/>
    </source>
</evidence>
<keyword evidence="10" id="KW-1185">Reference proteome</keyword>
<evidence type="ECO:0000259" key="8">
    <source>
        <dbReference type="PROSITE" id="PS50262"/>
    </source>
</evidence>
<dbReference type="InterPro" id="IPR000276">
    <property type="entry name" value="GPCR_Rhodpsn"/>
</dbReference>
<dbReference type="Pfam" id="PF00001">
    <property type="entry name" value="7tm_1"/>
    <property type="match status" value="1"/>
</dbReference>
<evidence type="ECO:0000256" key="4">
    <source>
        <dbReference type="ARBA" id="ARBA00022989"/>
    </source>
</evidence>
<reference evidence="9 10" key="1">
    <citation type="journal article" date="2023" name="Sci. Data">
        <title>Genome assembly of the Korean intertidal mud-creeper Batillaria attramentaria.</title>
        <authorList>
            <person name="Patra A.K."/>
            <person name="Ho P.T."/>
            <person name="Jun S."/>
            <person name="Lee S.J."/>
            <person name="Kim Y."/>
            <person name="Won Y.J."/>
        </authorList>
    </citation>
    <scope>NUCLEOTIDE SEQUENCE [LARGE SCALE GENOMIC DNA]</scope>
    <source>
        <strain evidence="9">Wonlab-2016</strain>
    </source>
</reference>
<proteinExistence type="predicted"/>
<keyword evidence="3 7" id="KW-0812">Transmembrane</keyword>
<dbReference type="PANTHER" id="PTHR24241">
    <property type="entry name" value="NEUROPEPTIDE RECEPTOR-RELATED G-PROTEIN COUPLED RECEPTOR"/>
    <property type="match status" value="1"/>
</dbReference>
<feature type="domain" description="G-protein coupled receptors family 1 profile" evidence="8">
    <location>
        <begin position="16"/>
        <end position="196"/>
    </location>
</feature>
<dbReference type="PRINTS" id="PR00237">
    <property type="entry name" value="GPCRRHODOPSN"/>
</dbReference>
<dbReference type="PANTHER" id="PTHR24241:SF76">
    <property type="entry name" value="NEUROPEPTIDE SIFAMIDE RECEPTOR"/>
    <property type="match status" value="1"/>
</dbReference>
<evidence type="ECO:0000256" key="3">
    <source>
        <dbReference type="ARBA" id="ARBA00022692"/>
    </source>
</evidence>
<sequence length="285" mass="32645">MVVPYPCALFLSCTCRYLAICHVLRIRMTMQMARIILAVVWLVATTVIIPWAVFYQQVPFELPHQVIPVCMQKWPDPAQEREFFLGAIFLFCYALPLLFIVCCYTMIAWRVWNRDAPGITTERGVIQKSKIRVVKMLAVVVLLFALSWLPLYVVHLKLSFFPPLENSAEMRVIHDSVIPVAQWLGTSNSCMNPLVYCLFSKRIRERIRLMVTCASRSEVRRAFSQYSTTRHMTVDYSNGQVKLAFRTNVSPGRLRACQKEPMLSMASVNNSEDMLASDSALTSMT</sequence>
<evidence type="ECO:0000256" key="6">
    <source>
        <dbReference type="ARBA" id="ARBA00023170"/>
    </source>
</evidence>
<evidence type="ECO:0000313" key="9">
    <source>
        <dbReference type="EMBL" id="KAK7476752.1"/>
    </source>
</evidence>
<dbReference type="Gene3D" id="1.20.1070.10">
    <property type="entry name" value="Rhodopsin 7-helix transmembrane proteins"/>
    <property type="match status" value="1"/>
</dbReference>
<gene>
    <name evidence="9" type="ORF">BaRGS_00031979</name>
</gene>
<dbReference type="Proteomes" id="UP001519460">
    <property type="component" value="Unassembled WGS sequence"/>
</dbReference>
<evidence type="ECO:0000256" key="1">
    <source>
        <dbReference type="ARBA" id="ARBA00004651"/>
    </source>
</evidence>
<name>A0ABD0JPH9_9CAEN</name>
<comment type="subcellular location">
    <subcellularLocation>
        <location evidence="1">Cell membrane</location>
        <topology evidence="1">Multi-pass membrane protein</topology>
    </subcellularLocation>
</comment>